<evidence type="ECO:0000256" key="3">
    <source>
        <dbReference type="ARBA" id="ARBA00004721"/>
    </source>
</evidence>
<dbReference type="EMBL" id="JARKIE010000214">
    <property type="protein sequence ID" value="KAJ7665656.1"/>
    <property type="molecule type" value="Genomic_DNA"/>
</dbReference>
<protein>
    <submittedName>
        <fullName evidence="15">Cytochrome P450</fullName>
    </submittedName>
</protein>
<name>A0AAD7CV83_MYCRO</name>
<keyword evidence="7 13" id="KW-0479">Metal-binding</keyword>
<evidence type="ECO:0000256" key="7">
    <source>
        <dbReference type="ARBA" id="ARBA00022723"/>
    </source>
</evidence>
<evidence type="ECO:0000256" key="2">
    <source>
        <dbReference type="ARBA" id="ARBA00004370"/>
    </source>
</evidence>
<comment type="similarity">
    <text evidence="4">Belongs to the cytochrome P450 family.</text>
</comment>
<dbReference type="InterPro" id="IPR001128">
    <property type="entry name" value="Cyt_P450"/>
</dbReference>
<evidence type="ECO:0000256" key="9">
    <source>
        <dbReference type="ARBA" id="ARBA00023002"/>
    </source>
</evidence>
<keyword evidence="11" id="KW-0503">Monooxygenase</keyword>
<evidence type="ECO:0000313" key="16">
    <source>
        <dbReference type="Proteomes" id="UP001221757"/>
    </source>
</evidence>
<evidence type="ECO:0000256" key="13">
    <source>
        <dbReference type="PIRSR" id="PIRSR602403-1"/>
    </source>
</evidence>
<dbReference type="GO" id="GO:0020037">
    <property type="term" value="F:heme binding"/>
    <property type="evidence" value="ECO:0007669"/>
    <property type="project" value="InterPro"/>
</dbReference>
<dbReference type="GO" id="GO:0016020">
    <property type="term" value="C:membrane"/>
    <property type="evidence" value="ECO:0007669"/>
    <property type="project" value="UniProtKB-SubCell"/>
</dbReference>
<dbReference type="PRINTS" id="PR00465">
    <property type="entry name" value="EP450IV"/>
</dbReference>
<evidence type="ECO:0000256" key="1">
    <source>
        <dbReference type="ARBA" id="ARBA00001971"/>
    </source>
</evidence>
<dbReference type="PRINTS" id="PR00385">
    <property type="entry name" value="P450"/>
</dbReference>
<evidence type="ECO:0000256" key="4">
    <source>
        <dbReference type="ARBA" id="ARBA00010617"/>
    </source>
</evidence>
<evidence type="ECO:0000256" key="6">
    <source>
        <dbReference type="ARBA" id="ARBA00022692"/>
    </source>
</evidence>
<dbReference type="PANTHER" id="PTHR24305">
    <property type="entry name" value="CYTOCHROME P450"/>
    <property type="match status" value="1"/>
</dbReference>
<dbReference type="InterPro" id="IPR050121">
    <property type="entry name" value="Cytochrome_P450_monoxygenase"/>
</dbReference>
<evidence type="ECO:0000256" key="14">
    <source>
        <dbReference type="SAM" id="Phobius"/>
    </source>
</evidence>
<comment type="caution">
    <text evidence="15">The sequence shown here is derived from an EMBL/GenBank/DDBJ whole genome shotgun (WGS) entry which is preliminary data.</text>
</comment>
<evidence type="ECO:0000256" key="8">
    <source>
        <dbReference type="ARBA" id="ARBA00022989"/>
    </source>
</evidence>
<comment type="pathway">
    <text evidence="3">Secondary metabolite biosynthesis; terpenoid biosynthesis.</text>
</comment>
<dbReference type="Proteomes" id="UP001221757">
    <property type="component" value="Unassembled WGS sequence"/>
</dbReference>
<dbReference type="GO" id="GO:0016705">
    <property type="term" value="F:oxidoreductase activity, acting on paired donors, with incorporation or reduction of molecular oxygen"/>
    <property type="evidence" value="ECO:0007669"/>
    <property type="project" value="InterPro"/>
</dbReference>
<dbReference type="Pfam" id="PF00067">
    <property type="entry name" value="p450"/>
    <property type="match status" value="1"/>
</dbReference>
<proteinExistence type="inferred from homology"/>
<dbReference type="SUPFAM" id="SSF48264">
    <property type="entry name" value="Cytochrome P450"/>
    <property type="match status" value="1"/>
</dbReference>
<evidence type="ECO:0000256" key="10">
    <source>
        <dbReference type="ARBA" id="ARBA00023004"/>
    </source>
</evidence>
<keyword evidence="8 14" id="KW-1133">Transmembrane helix</keyword>
<dbReference type="GO" id="GO:0005506">
    <property type="term" value="F:iron ion binding"/>
    <property type="evidence" value="ECO:0007669"/>
    <property type="project" value="InterPro"/>
</dbReference>
<evidence type="ECO:0000313" key="15">
    <source>
        <dbReference type="EMBL" id="KAJ7665656.1"/>
    </source>
</evidence>
<comment type="cofactor">
    <cofactor evidence="1 13">
        <name>heme</name>
        <dbReference type="ChEBI" id="CHEBI:30413"/>
    </cofactor>
</comment>
<dbReference type="PANTHER" id="PTHR24305:SF166">
    <property type="entry name" value="CYTOCHROME P450 12A4, MITOCHONDRIAL-RELATED"/>
    <property type="match status" value="1"/>
</dbReference>
<keyword evidence="10 13" id="KW-0408">Iron</keyword>
<organism evidence="15 16">
    <name type="scientific">Mycena rosella</name>
    <name type="common">Pink bonnet</name>
    <name type="synonym">Agaricus rosellus</name>
    <dbReference type="NCBI Taxonomy" id="1033263"/>
    <lineage>
        <taxon>Eukaryota</taxon>
        <taxon>Fungi</taxon>
        <taxon>Dikarya</taxon>
        <taxon>Basidiomycota</taxon>
        <taxon>Agaricomycotina</taxon>
        <taxon>Agaricomycetes</taxon>
        <taxon>Agaricomycetidae</taxon>
        <taxon>Agaricales</taxon>
        <taxon>Marasmiineae</taxon>
        <taxon>Mycenaceae</taxon>
        <taxon>Mycena</taxon>
    </lineage>
</organism>
<dbReference type="InterPro" id="IPR036396">
    <property type="entry name" value="Cyt_P450_sf"/>
</dbReference>
<dbReference type="AlphaFoldDB" id="A0AAD7CV83"/>
<keyword evidence="6 14" id="KW-0812">Transmembrane</keyword>
<sequence length="531" mass="58841">MGYEISFLSPGTLGGVGLIALLVFVALRRSTPVGRVPGPPAPSWIYGNMLQFVFPSIYGEHEFEWQKKYGPTYRIKGLFGEDRLIISDPVALKHIINNRNFIRAPSQRQMGKLIFGEQSVYCAEGEDHRRLRAALSPGFSASVVRSFLPIFSDVAQRIVQEWGNTCSTHSPVLVNVCDMLDHGTLDIISEAALGSPLNTVANPKHPLAQSDLNVLSAGLSRSKIDIFADVLLPYIPTFILRNAIRLPTHAFRALREFRAVTDRMGSTLMKEKAAAHEMGLNQDNDMLSILMKGLFSQRKTKMSPDELAEQIRIVLLGGQDTSADALAWCLHELAKDADYQRRLRAEIETSRSSSEGPQMDYDSMPLLNAFLKEILRIYPAGPYLERVAGEDLVIPLANEITTTSGERISHLPVPKGQFIAVAIASYQRLEDLWGCDADQFKPSRWLDGDPCKGQALGPYAHLLTFTGGYRVCAGWRFAVLEMQVILAELVANFSFAPSKDDAVRPLYAGILVPITKDGVKGLPLFIERIKQ</sequence>
<keyword evidence="12 14" id="KW-0472">Membrane</keyword>
<reference evidence="15" key="1">
    <citation type="submission" date="2023-03" db="EMBL/GenBank/DDBJ databases">
        <title>Massive genome expansion in bonnet fungi (Mycena s.s.) driven by repeated elements and novel gene families across ecological guilds.</title>
        <authorList>
            <consortium name="Lawrence Berkeley National Laboratory"/>
            <person name="Harder C.B."/>
            <person name="Miyauchi S."/>
            <person name="Viragh M."/>
            <person name="Kuo A."/>
            <person name="Thoen E."/>
            <person name="Andreopoulos B."/>
            <person name="Lu D."/>
            <person name="Skrede I."/>
            <person name="Drula E."/>
            <person name="Henrissat B."/>
            <person name="Morin E."/>
            <person name="Kohler A."/>
            <person name="Barry K."/>
            <person name="LaButti K."/>
            <person name="Morin E."/>
            <person name="Salamov A."/>
            <person name="Lipzen A."/>
            <person name="Mereny Z."/>
            <person name="Hegedus B."/>
            <person name="Baldrian P."/>
            <person name="Stursova M."/>
            <person name="Weitz H."/>
            <person name="Taylor A."/>
            <person name="Grigoriev I.V."/>
            <person name="Nagy L.G."/>
            <person name="Martin F."/>
            <person name="Kauserud H."/>
        </authorList>
    </citation>
    <scope>NUCLEOTIDE SEQUENCE</scope>
    <source>
        <strain evidence="15">CBHHK067</strain>
    </source>
</reference>
<keyword evidence="9" id="KW-0560">Oxidoreductase</keyword>
<comment type="subcellular location">
    <subcellularLocation>
        <location evidence="2">Membrane</location>
    </subcellularLocation>
</comment>
<evidence type="ECO:0000256" key="5">
    <source>
        <dbReference type="ARBA" id="ARBA00022617"/>
    </source>
</evidence>
<dbReference type="InterPro" id="IPR002403">
    <property type="entry name" value="Cyt_P450_E_grp-IV"/>
</dbReference>
<gene>
    <name evidence="15" type="ORF">B0H17DRAFT_1090573</name>
</gene>
<evidence type="ECO:0000256" key="12">
    <source>
        <dbReference type="ARBA" id="ARBA00023136"/>
    </source>
</evidence>
<keyword evidence="16" id="KW-1185">Reference proteome</keyword>
<evidence type="ECO:0000256" key="11">
    <source>
        <dbReference type="ARBA" id="ARBA00023033"/>
    </source>
</evidence>
<feature type="binding site" description="axial binding residue" evidence="13">
    <location>
        <position position="472"/>
    </location>
    <ligand>
        <name>heme</name>
        <dbReference type="ChEBI" id="CHEBI:30413"/>
    </ligand>
    <ligandPart>
        <name>Fe</name>
        <dbReference type="ChEBI" id="CHEBI:18248"/>
    </ligandPart>
</feature>
<dbReference type="Gene3D" id="1.10.630.10">
    <property type="entry name" value="Cytochrome P450"/>
    <property type="match status" value="1"/>
</dbReference>
<feature type="transmembrane region" description="Helical" evidence="14">
    <location>
        <begin position="6"/>
        <end position="27"/>
    </location>
</feature>
<accession>A0AAD7CV83</accession>
<keyword evidence="5 13" id="KW-0349">Heme</keyword>
<dbReference type="GO" id="GO:0004497">
    <property type="term" value="F:monooxygenase activity"/>
    <property type="evidence" value="ECO:0007669"/>
    <property type="project" value="UniProtKB-KW"/>
</dbReference>